<organism evidence="1 2">
    <name type="scientific">Peronosclerospora sorghi</name>
    <dbReference type="NCBI Taxonomy" id="230839"/>
    <lineage>
        <taxon>Eukaryota</taxon>
        <taxon>Sar</taxon>
        <taxon>Stramenopiles</taxon>
        <taxon>Oomycota</taxon>
        <taxon>Peronosporomycetes</taxon>
        <taxon>Peronosporales</taxon>
        <taxon>Peronosporaceae</taxon>
        <taxon>Peronosclerospora</taxon>
    </lineage>
</organism>
<sequence>MFKSFAALVLPLSNLTRGDEEWRWMATEEGAFNAIKTKLLAVPVLWLPDMELPFQVTTGGV</sequence>
<dbReference type="EMBL" id="CM047580">
    <property type="protein sequence ID" value="KAI9921753.1"/>
    <property type="molecule type" value="Genomic_DNA"/>
</dbReference>
<evidence type="ECO:0000313" key="1">
    <source>
        <dbReference type="EMBL" id="KAI9921753.1"/>
    </source>
</evidence>
<protein>
    <submittedName>
        <fullName evidence="1">Uncharacterized protein</fullName>
    </submittedName>
</protein>
<accession>A0ACC0WV69</accession>
<evidence type="ECO:0000313" key="2">
    <source>
        <dbReference type="Proteomes" id="UP001163321"/>
    </source>
</evidence>
<comment type="caution">
    <text evidence="1">The sequence shown here is derived from an EMBL/GenBank/DDBJ whole genome shotgun (WGS) entry which is preliminary data.</text>
</comment>
<gene>
    <name evidence="1" type="ORF">PsorP6_001080</name>
</gene>
<proteinExistence type="predicted"/>
<name>A0ACC0WV69_9STRA</name>
<dbReference type="Proteomes" id="UP001163321">
    <property type="component" value="Chromosome 1"/>
</dbReference>
<reference evidence="1 2" key="1">
    <citation type="journal article" date="2022" name="bioRxiv">
        <title>The genome of the oomycete Peronosclerospora sorghi, a cosmopolitan pathogen of maize and sorghum, is inflated with dispersed pseudogenes.</title>
        <authorList>
            <person name="Fletcher K."/>
            <person name="Martin F."/>
            <person name="Isakeit T."/>
            <person name="Cavanaugh K."/>
            <person name="Magill C."/>
            <person name="Michelmore R."/>
        </authorList>
    </citation>
    <scope>NUCLEOTIDE SEQUENCE [LARGE SCALE GENOMIC DNA]</scope>
    <source>
        <strain evidence="1">P6</strain>
    </source>
</reference>
<keyword evidence="2" id="KW-1185">Reference proteome</keyword>